<dbReference type="RefSeq" id="WP_204805112.1">
    <property type="nucleotide sequence ID" value="NZ_JACSNS010000010.1"/>
</dbReference>
<evidence type="ECO:0000313" key="2">
    <source>
        <dbReference type="Proteomes" id="UP000719500"/>
    </source>
</evidence>
<gene>
    <name evidence="1" type="ORF">H9X91_11160</name>
</gene>
<dbReference type="Proteomes" id="UP000719500">
    <property type="component" value="Unassembled WGS sequence"/>
</dbReference>
<protein>
    <recommendedName>
        <fullName evidence="3">DUF4365 domain-containing protein</fullName>
    </recommendedName>
</protein>
<dbReference type="EMBL" id="JACSNX010000020">
    <property type="protein sequence ID" value="MBM6851995.1"/>
    <property type="molecule type" value="Genomic_DNA"/>
</dbReference>
<evidence type="ECO:0000313" key="1">
    <source>
        <dbReference type="EMBL" id="MBM6851995.1"/>
    </source>
</evidence>
<reference evidence="1 2" key="1">
    <citation type="journal article" date="2021" name="Sci. Rep.">
        <title>The distribution of antibiotic resistance genes in chicken gut microbiota commensals.</title>
        <authorList>
            <person name="Juricova H."/>
            <person name="Matiasovicova J."/>
            <person name="Kubasova T."/>
            <person name="Cejkova D."/>
            <person name="Rychlik I."/>
        </authorList>
    </citation>
    <scope>NUCLEOTIDE SEQUENCE [LARGE SCALE GENOMIC DNA]</scope>
    <source>
        <strain evidence="1 2">An411</strain>
    </source>
</reference>
<keyword evidence="2" id="KW-1185">Reference proteome</keyword>
<accession>A0ABS2FXA0</accession>
<organism evidence="1 2">
    <name type="scientific">Oscillibacter valericigenes</name>
    <dbReference type="NCBI Taxonomy" id="351091"/>
    <lineage>
        <taxon>Bacteria</taxon>
        <taxon>Bacillati</taxon>
        <taxon>Bacillota</taxon>
        <taxon>Clostridia</taxon>
        <taxon>Eubacteriales</taxon>
        <taxon>Oscillospiraceae</taxon>
        <taxon>Oscillibacter</taxon>
    </lineage>
</organism>
<evidence type="ECO:0008006" key="3">
    <source>
        <dbReference type="Google" id="ProtNLM"/>
    </source>
</evidence>
<name>A0ABS2FXA0_9FIRM</name>
<sequence>MRKQKAEESVNTEWVERIAVNRLESALLNTGLVVPTIPTEDKGPSWDGEIRLYSSQTSFPKRELVGRIPVQVKGTYVRKLQKKAVYQVEVADLCNFFRDGGAIFFVVQIKTDEQYRIFYAPLLRFQLRRLLEQAGNQKTKQISLETFPVGDKSRIVRILSDFLTNREKQWTLLPNVKSLNDLETSGMVVDHFGFSVPGFGLKRFDDVVDELLQHQICIYAKPSGVEANFAVDLIQPEVIVTHQNIRVTVNGEVLYDQIDIIRKPGNIKSFQLGTGIVGSISQNKLNFQYHPCDTLHEQIRQLRLLTALMRGEPVKIGPLVLPCSDFKLTGHTQQELEQRLSWLQTIARVLKQLHVNKDLNLAKMTDEEYQKLRNVVIGIDKGVPVPFSFDGALAYGKIEFGGISVLLNLKKSEDGKGVYLSNFFDMENLKMTAEADQSPDDGFAISPYILMDITLLSELDNVDLNEIVRSVEKQPYSTLYGDRIINLTLELLKLYDQTKSTEVLDICLNLLSFVEQHHDIPEEVIIVNRLQIEKRRRALSAEEKEYLFMLERPGIVLPYQLAASILLESFQEAELIYKQMSEDERKLFDRFPIKNLWRNSIQKS</sequence>
<proteinExistence type="predicted"/>
<comment type="caution">
    <text evidence="1">The sequence shown here is derived from an EMBL/GenBank/DDBJ whole genome shotgun (WGS) entry which is preliminary data.</text>
</comment>